<dbReference type="Proteomes" id="UP001319200">
    <property type="component" value="Unassembled WGS sequence"/>
</dbReference>
<evidence type="ECO:0000313" key="2">
    <source>
        <dbReference type="EMBL" id="MBT1700273.1"/>
    </source>
</evidence>
<reference evidence="2 3" key="1">
    <citation type="submission" date="2021-05" db="EMBL/GenBank/DDBJ databases">
        <title>A Polyphasic approach of four new species of the genus Ohtaekwangia: Ohtaekwangia histidinii sp. nov., Ohtaekwangia cretensis sp. nov., Ohtaekwangia indiensis sp. nov., Ohtaekwangia reichenbachii sp. nov. from diverse environment.</title>
        <authorList>
            <person name="Octaviana S."/>
        </authorList>
    </citation>
    <scope>NUCLEOTIDE SEQUENCE [LARGE SCALE GENOMIC DNA]</scope>
    <source>
        <strain evidence="2 3">PWU4</strain>
    </source>
</reference>
<name>A0AAP2DS38_9BACT</name>
<keyword evidence="1" id="KW-1133">Transmembrane helix</keyword>
<protein>
    <submittedName>
        <fullName evidence="2">Uncharacterized protein</fullName>
    </submittedName>
</protein>
<proteinExistence type="predicted"/>
<evidence type="ECO:0000256" key="1">
    <source>
        <dbReference type="SAM" id="Phobius"/>
    </source>
</evidence>
<dbReference type="AlphaFoldDB" id="A0AAP2DS38"/>
<keyword evidence="1" id="KW-0812">Transmembrane</keyword>
<accession>A0AAP2DS38</accession>
<keyword evidence="3" id="KW-1185">Reference proteome</keyword>
<organism evidence="2 3">
    <name type="scientific">Chryseosolibacter histidini</name>
    <dbReference type="NCBI Taxonomy" id="2782349"/>
    <lineage>
        <taxon>Bacteria</taxon>
        <taxon>Pseudomonadati</taxon>
        <taxon>Bacteroidota</taxon>
        <taxon>Cytophagia</taxon>
        <taxon>Cytophagales</taxon>
        <taxon>Chryseotaleaceae</taxon>
        <taxon>Chryseosolibacter</taxon>
    </lineage>
</organism>
<feature type="non-terminal residue" evidence="2">
    <location>
        <position position="1"/>
    </location>
</feature>
<feature type="transmembrane region" description="Helical" evidence="1">
    <location>
        <begin position="36"/>
        <end position="55"/>
    </location>
</feature>
<sequence>SALIQGGSNTYDEIRYLGYCEITLGLIAALFPGYGLLAWAMGFGVLHIVYGAIMYNKYDK</sequence>
<gene>
    <name evidence="2" type="ORF">KK083_25525</name>
</gene>
<comment type="caution">
    <text evidence="2">The sequence shown here is derived from an EMBL/GenBank/DDBJ whole genome shotgun (WGS) entry which is preliminary data.</text>
</comment>
<evidence type="ECO:0000313" key="3">
    <source>
        <dbReference type="Proteomes" id="UP001319200"/>
    </source>
</evidence>
<keyword evidence="1" id="KW-0472">Membrane</keyword>
<dbReference type="EMBL" id="JAHESF010000037">
    <property type="protein sequence ID" value="MBT1700273.1"/>
    <property type="molecule type" value="Genomic_DNA"/>
</dbReference>